<dbReference type="EMBL" id="PQGD01000029">
    <property type="protein sequence ID" value="POP42595.1"/>
    <property type="molecule type" value="Genomic_DNA"/>
</dbReference>
<name>A0A2P5GI60_9ENTR</name>
<accession>A0A2P5GI60</accession>
<dbReference type="PANTHER" id="PTHR47837">
    <property type="entry name" value="GTP PYROPHOSPHOKINASE YJBM"/>
    <property type="match status" value="1"/>
</dbReference>
<evidence type="ECO:0000313" key="3">
    <source>
        <dbReference type="EMBL" id="POP42595.1"/>
    </source>
</evidence>
<proteinExistence type="predicted"/>
<evidence type="ECO:0000259" key="1">
    <source>
        <dbReference type="SMART" id="SM00954"/>
    </source>
</evidence>
<protein>
    <recommendedName>
        <fullName evidence="1">RelA/SpoT domain-containing protein</fullName>
    </recommendedName>
</protein>
<sequence>MYTLSVSKKEVGRAGDRLVSQFGTGEKYKEEDVQILHEWRMLHLYPLSKIQFYMEREAISLNKNALLSSRIKRMPSIVTKLSRFPDMKLNKMQDLGGCRAILNNLDQVYDLVNKIKSSKFSHELVRMDDYMIDVKDSGYRSFHMVYSFQNKKFPSLNGLRIEMQIRTAIQHSWATAVEMVGLFRKESLKSGFGDARWLRFFELVSELFYKVEYEKEPSGSYIKISEELSHLSVELNVFDILAAYNAVVSHIEGSKEYDKGLCIIVVDTVKRNINIKSFENHNHAKAAEAYVESEKYCAENKGCEVAMVSVSSISELKNAYPAYFLDTKTFLNYLSRYVFIK</sequence>
<evidence type="ECO:0000313" key="4">
    <source>
        <dbReference type="Proteomes" id="UP000237073"/>
    </source>
</evidence>
<dbReference type="SUPFAM" id="SSF81301">
    <property type="entry name" value="Nucleotidyltransferase"/>
    <property type="match status" value="1"/>
</dbReference>
<dbReference type="CDD" id="cd05399">
    <property type="entry name" value="NT_Rel-Spo_like"/>
    <property type="match status" value="1"/>
</dbReference>
<dbReference type="Pfam" id="PF04607">
    <property type="entry name" value="RelA_SpoT"/>
    <property type="match status" value="1"/>
</dbReference>
<dbReference type="SMART" id="SM00954">
    <property type="entry name" value="RelA_SpoT"/>
    <property type="match status" value="1"/>
</dbReference>
<evidence type="ECO:0000313" key="5">
    <source>
        <dbReference type="Proteomes" id="UP000247005"/>
    </source>
</evidence>
<dbReference type="OrthoDB" id="9789634at2"/>
<dbReference type="InterPro" id="IPR043519">
    <property type="entry name" value="NT_sf"/>
</dbReference>
<comment type="caution">
    <text evidence="3">The sequence shown here is derived from an EMBL/GenBank/DDBJ whole genome shotgun (WGS) entry which is preliminary data.</text>
</comment>
<dbReference type="GO" id="GO:0015969">
    <property type="term" value="P:guanosine tetraphosphate metabolic process"/>
    <property type="evidence" value="ECO:0007669"/>
    <property type="project" value="InterPro"/>
</dbReference>
<dbReference type="Gene3D" id="3.30.460.10">
    <property type="entry name" value="Beta Polymerase, domain 2"/>
    <property type="match status" value="1"/>
</dbReference>
<feature type="domain" description="RelA/SpoT" evidence="1">
    <location>
        <begin position="69"/>
        <end position="188"/>
    </location>
</feature>
<reference evidence="4 5" key="1">
    <citation type="submission" date="2018-01" db="EMBL/GenBank/DDBJ databases">
        <title>Superficieibacter electus gen. nov., sp. nov., an extended-spectrum beta-lactamase possessing member of the Enterobacteriaceae family, isolated from intensive care unit surfaces.</title>
        <authorList>
            <person name="Potter R.F."/>
            <person name="D'Souza A.W."/>
        </authorList>
    </citation>
    <scope>NUCLEOTIDE SEQUENCE [LARGE SCALE GENOMIC DNA]</scope>
    <source>
        <strain evidence="3 5">BP-1</strain>
        <strain evidence="2 4">BP-2</strain>
    </source>
</reference>
<dbReference type="Proteomes" id="UP000247005">
    <property type="component" value="Unassembled WGS sequence"/>
</dbReference>
<evidence type="ECO:0000313" key="2">
    <source>
        <dbReference type="EMBL" id="POP41784.1"/>
    </source>
</evidence>
<dbReference type="PANTHER" id="PTHR47837:SF1">
    <property type="entry name" value="GTP PYROPHOSPHOKINASE YJBM"/>
    <property type="match status" value="1"/>
</dbReference>
<dbReference type="InterPro" id="IPR052366">
    <property type="entry name" value="GTP_Pyrophosphokinase"/>
</dbReference>
<organism evidence="3 5">
    <name type="scientific">Superficieibacter electus</name>
    <dbReference type="NCBI Taxonomy" id="2022662"/>
    <lineage>
        <taxon>Bacteria</taxon>
        <taxon>Pseudomonadati</taxon>
        <taxon>Pseudomonadota</taxon>
        <taxon>Gammaproteobacteria</taxon>
        <taxon>Enterobacterales</taxon>
        <taxon>Enterobacteriaceae</taxon>
        <taxon>Superficieibacter</taxon>
    </lineage>
</organism>
<dbReference type="InterPro" id="IPR007685">
    <property type="entry name" value="RelA_SpoT"/>
</dbReference>
<gene>
    <name evidence="3" type="ORF">CHU32_24790</name>
    <name evidence="2" type="ORF">CHU33_22010</name>
</gene>
<keyword evidence="4" id="KW-1185">Reference proteome</keyword>
<dbReference type="RefSeq" id="WP_032625820.1">
    <property type="nucleotide sequence ID" value="NZ_PQGD01000029.1"/>
</dbReference>
<dbReference type="AlphaFoldDB" id="A0A2P5GI60"/>
<dbReference type="EMBL" id="PQGE01000024">
    <property type="protein sequence ID" value="POP41784.1"/>
    <property type="molecule type" value="Genomic_DNA"/>
</dbReference>
<dbReference type="Proteomes" id="UP000237073">
    <property type="component" value="Unassembled WGS sequence"/>
</dbReference>